<sequence length="123" mass="13067">MVLQLITCSPKGKYDTVAALIQQADPLPSFNKAPFQFLLEETRKSKQALVAQHSNSSPTTNSTALAQSDQQQQRGGGGRGSGRNYGGCGGKGRGRGGKSQTNASQQQPQQAQSAWQGQNYGQQ</sequence>
<evidence type="ECO:0000256" key="1">
    <source>
        <dbReference type="SAM" id="MobiDB-lite"/>
    </source>
</evidence>
<protein>
    <submittedName>
        <fullName evidence="2">Uncharacterized protein</fullName>
    </submittedName>
</protein>
<dbReference type="Gramene" id="AUR62029357-RA">
    <property type="protein sequence ID" value="AUR62029357-RA:cds"/>
    <property type="gene ID" value="AUR62029357"/>
</dbReference>
<dbReference type="Proteomes" id="UP000596660">
    <property type="component" value="Unplaced"/>
</dbReference>
<evidence type="ECO:0000313" key="3">
    <source>
        <dbReference type="Proteomes" id="UP000596660"/>
    </source>
</evidence>
<feature type="compositionally biased region" description="Polar residues" evidence="1">
    <location>
        <begin position="52"/>
        <end position="73"/>
    </location>
</feature>
<feature type="compositionally biased region" description="Gly residues" evidence="1">
    <location>
        <begin position="74"/>
        <end position="91"/>
    </location>
</feature>
<feature type="region of interest" description="Disordered" evidence="1">
    <location>
        <begin position="46"/>
        <end position="123"/>
    </location>
</feature>
<accession>A0A803MHA5</accession>
<organism evidence="2 3">
    <name type="scientific">Chenopodium quinoa</name>
    <name type="common">Quinoa</name>
    <dbReference type="NCBI Taxonomy" id="63459"/>
    <lineage>
        <taxon>Eukaryota</taxon>
        <taxon>Viridiplantae</taxon>
        <taxon>Streptophyta</taxon>
        <taxon>Embryophyta</taxon>
        <taxon>Tracheophyta</taxon>
        <taxon>Spermatophyta</taxon>
        <taxon>Magnoliopsida</taxon>
        <taxon>eudicotyledons</taxon>
        <taxon>Gunneridae</taxon>
        <taxon>Pentapetalae</taxon>
        <taxon>Caryophyllales</taxon>
        <taxon>Chenopodiaceae</taxon>
        <taxon>Chenopodioideae</taxon>
        <taxon>Atripliceae</taxon>
        <taxon>Chenopodium</taxon>
    </lineage>
</organism>
<dbReference type="EnsemblPlants" id="AUR62029357-RA">
    <property type="protein sequence ID" value="AUR62029357-RA:cds"/>
    <property type="gene ID" value="AUR62029357"/>
</dbReference>
<keyword evidence="3" id="KW-1185">Reference proteome</keyword>
<reference evidence="2" key="2">
    <citation type="submission" date="2021-03" db="UniProtKB">
        <authorList>
            <consortium name="EnsemblPlants"/>
        </authorList>
    </citation>
    <scope>IDENTIFICATION</scope>
</reference>
<name>A0A803MHA5_CHEQI</name>
<proteinExistence type="predicted"/>
<evidence type="ECO:0000313" key="2">
    <source>
        <dbReference type="EnsemblPlants" id="AUR62029357-RA:cds"/>
    </source>
</evidence>
<feature type="compositionally biased region" description="Low complexity" evidence="1">
    <location>
        <begin position="99"/>
        <end position="123"/>
    </location>
</feature>
<reference evidence="2" key="1">
    <citation type="journal article" date="2017" name="Nature">
        <title>The genome of Chenopodium quinoa.</title>
        <authorList>
            <person name="Jarvis D.E."/>
            <person name="Ho Y.S."/>
            <person name="Lightfoot D.J."/>
            <person name="Schmoeckel S.M."/>
            <person name="Li B."/>
            <person name="Borm T.J.A."/>
            <person name="Ohyanagi H."/>
            <person name="Mineta K."/>
            <person name="Michell C.T."/>
            <person name="Saber N."/>
            <person name="Kharbatia N.M."/>
            <person name="Rupper R.R."/>
            <person name="Sharp A.R."/>
            <person name="Dally N."/>
            <person name="Boughton B.A."/>
            <person name="Woo Y.H."/>
            <person name="Gao G."/>
            <person name="Schijlen E.G.W.M."/>
            <person name="Guo X."/>
            <person name="Momin A.A."/>
            <person name="Negrao S."/>
            <person name="Al-Babili S."/>
            <person name="Gehring C."/>
            <person name="Roessner U."/>
            <person name="Jung C."/>
            <person name="Murphy K."/>
            <person name="Arold S.T."/>
            <person name="Gojobori T."/>
            <person name="van der Linden C.G."/>
            <person name="van Loo E.N."/>
            <person name="Jellen E.N."/>
            <person name="Maughan P.J."/>
            <person name="Tester M."/>
        </authorList>
    </citation>
    <scope>NUCLEOTIDE SEQUENCE [LARGE SCALE GENOMIC DNA]</scope>
    <source>
        <strain evidence="2">cv. PI 614886</strain>
    </source>
</reference>
<dbReference type="AlphaFoldDB" id="A0A803MHA5"/>